<sequence>MVIAYVNKDIDVTDGKGNQITSINRLDKLFKEDFKFEACTAISTIVDAYLYFVVNVGCELNDIKLKGYRKDSKTGLLRLTAGDALFE</sequence>
<gene>
    <name evidence="1" type="ORF">S01H1_49185</name>
</gene>
<protein>
    <submittedName>
        <fullName evidence="1">Uncharacterized protein</fullName>
    </submittedName>
</protein>
<accession>X0VPN5</accession>
<comment type="caution">
    <text evidence="1">The sequence shown here is derived from an EMBL/GenBank/DDBJ whole genome shotgun (WGS) entry which is preliminary data.</text>
</comment>
<feature type="non-terminal residue" evidence="1">
    <location>
        <position position="87"/>
    </location>
</feature>
<name>X0VPN5_9ZZZZ</name>
<reference evidence="1" key="1">
    <citation type="journal article" date="2014" name="Front. Microbiol.">
        <title>High frequency of phylogenetically diverse reductive dehalogenase-homologous genes in deep subseafloor sedimentary metagenomes.</title>
        <authorList>
            <person name="Kawai M."/>
            <person name="Futagami T."/>
            <person name="Toyoda A."/>
            <person name="Takaki Y."/>
            <person name="Nishi S."/>
            <person name="Hori S."/>
            <person name="Arai W."/>
            <person name="Tsubouchi T."/>
            <person name="Morono Y."/>
            <person name="Uchiyama I."/>
            <person name="Ito T."/>
            <person name="Fujiyama A."/>
            <person name="Inagaki F."/>
            <person name="Takami H."/>
        </authorList>
    </citation>
    <scope>NUCLEOTIDE SEQUENCE</scope>
    <source>
        <strain evidence="1">Expedition CK06-06</strain>
    </source>
</reference>
<proteinExistence type="predicted"/>
<dbReference type="AlphaFoldDB" id="X0VPN5"/>
<evidence type="ECO:0000313" key="1">
    <source>
        <dbReference type="EMBL" id="GAG20200.1"/>
    </source>
</evidence>
<dbReference type="EMBL" id="BARS01031619">
    <property type="protein sequence ID" value="GAG20200.1"/>
    <property type="molecule type" value="Genomic_DNA"/>
</dbReference>
<organism evidence="1">
    <name type="scientific">marine sediment metagenome</name>
    <dbReference type="NCBI Taxonomy" id="412755"/>
    <lineage>
        <taxon>unclassified sequences</taxon>
        <taxon>metagenomes</taxon>
        <taxon>ecological metagenomes</taxon>
    </lineage>
</organism>